<dbReference type="Proteomes" id="UP001500305">
    <property type="component" value="Unassembled WGS sequence"/>
</dbReference>
<dbReference type="RefSeq" id="WP_344636546.1">
    <property type="nucleotide sequence ID" value="NZ_BAAATR010000009.1"/>
</dbReference>
<evidence type="ECO:0000256" key="1">
    <source>
        <dbReference type="SAM" id="Phobius"/>
    </source>
</evidence>
<dbReference type="EMBL" id="BAAATR010000009">
    <property type="protein sequence ID" value="GAA2243692.1"/>
    <property type="molecule type" value="Genomic_DNA"/>
</dbReference>
<keyword evidence="3" id="KW-1185">Reference proteome</keyword>
<organism evidence="2 3">
    <name type="scientific">Kitasatospora cystarginea</name>
    <dbReference type="NCBI Taxonomy" id="58350"/>
    <lineage>
        <taxon>Bacteria</taxon>
        <taxon>Bacillati</taxon>
        <taxon>Actinomycetota</taxon>
        <taxon>Actinomycetes</taxon>
        <taxon>Kitasatosporales</taxon>
        <taxon>Streptomycetaceae</taxon>
        <taxon>Kitasatospora</taxon>
    </lineage>
</organism>
<sequence>MPYSGSTRRGQWRARFVETRTRQAEAGARRCARWRREGAERCRRWAREGSRRPGEFAPPSWFWMAMPFGIAWYLVLGWAGEAWYRSAGLVYRAAARAWYGVLTVAAGLGWCIRRIR</sequence>
<proteinExistence type="predicted"/>
<gene>
    <name evidence="2" type="ORF">GCM10010430_26790</name>
</gene>
<evidence type="ECO:0000313" key="2">
    <source>
        <dbReference type="EMBL" id="GAA2243692.1"/>
    </source>
</evidence>
<accession>A0ABN3DY08</accession>
<feature type="transmembrane region" description="Helical" evidence="1">
    <location>
        <begin position="61"/>
        <end position="79"/>
    </location>
</feature>
<protein>
    <submittedName>
        <fullName evidence="2">Uncharacterized protein</fullName>
    </submittedName>
</protein>
<evidence type="ECO:0000313" key="3">
    <source>
        <dbReference type="Proteomes" id="UP001500305"/>
    </source>
</evidence>
<reference evidence="2 3" key="1">
    <citation type="journal article" date="2019" name="Int. J. Syst. Evol. Microbiol.">
        <title>The Global Catalogue of Microorganisms (GCM) 10K type strain sequencing project: providing services to taxonomists for standard genome sequencing and annotation.</title>
        <authorList>
            <consortium name="The Broad Institute Genomics Platform"/>
            <consortium name="The Broad Institute Genome Sequencing Center for Infectious Disease"/>
            <person name="Wu L."/>
            <person name="Ma J."/>
        </authorList>
    </citation>
    <scope>NUCLEOTIDE SEQUENCE [LARGE SCALE GENOMIC DNA]</scope>
    <source>
        <strain evidence="2 3">JCM 7356</strain>
    </source>
</reference>
<comment type="caution">
    <text evidence="2">The sequence shown here is derived from an EMBL/GenBank/DDBJ whole genome shotgun (WGS) entry which is preliminary data.</text>
</comment>
<feature type="transmembrane region" description="Helical" evidence="1">
    <location>
        <begin position="91"/>
        <end position="112"/>
    </location>
</feature>
<keyword evidence="1" id="KW-1133">Transmembrane helix</keyword>
<keyword evidence="1" id="KW-0472">Membrane</keyword>
<name>A0ABN3DY08_9ACTN</name>
<keyword evidence="1" id="KW-0812">Transmembrane</keyword>